<name>A0A8S9K710_BRACR</name>
<organism evidence="1">
    <name type="scientific">Brassica cretica</name>
    <name type="common">Mustard</name>
    <dbReference type="NCBI Taxonomy" id="69181"/>
    <lineage>
        <taxon>Eukaryota</taxon>
        <taxon>Viridiplantae</taxon>
        <taxon>Streptophyta</taxon>
        <taxon>Embryophyta</taxon>
        <taxon>Tracheophyta</taxon>
        <taxon>Spermatophyta</taxon>
        <taxon>Magnoliopsida</taxon>
        <taxon>eudicotyledons</taxon>
        <taxon>Gunneridae</taxon>
        <taxon>Pentapetalae</taxon>
        <taxon>rosids</taxon>
        <taxon>malvids</taxon>
        <taxon>Brassicales</taxon>
        <taxon>Brassicaceae</taxon>
        <taxon>Brassiceae</taxon>
        <taxon>Brassica</taxon>
    </lineage>
</organism>
<proteinExistence type="predicted"/>
<accession>A0A8S9K710</accession>
<comment type="caution">
    <text evidence="1">The sequence shown here is derived from an EMBL/GenBank/DDBJ whole genome shotgun (WGS) entry which is preliminary data.</text>
</comment>
<reference evidence="1" key="1">
    <citation type="submission" date="2019-12" db="EMBL/GenBank/DDBJ databases">
        <title>Genome sequencing and annotation of Brassica cretica.</title>
        <authorList>
            <person name="Studholme D.J."/>
            <person name="Sarris P.F."/>
        </authorList>
    </citation>
    <scope>NUCLEOTIDE SEQUENCE</scope>
    <source>
        <strain evidence="1">PFS-102/07</strain>
        <tissue evidence="1">Leaf</tissue>
    </source>
</reference>
<sequence length="92" mass="10198">MKRGFLGPSKKEPADSRKIRIVHLDTIHPPSIDTVHHPLIDTVNPASIDTVNPASIDTVNPASIDSVHPVSIDFTDISVFMSLIKMFSKEFY</sequence>
<gene>
    <name evidence="1" type="ORF">F2Q70_00038781</name>
</gene>
<evidence type="ECO:0000313" key="1">
    <source>
        <dbReference type="EMBL" id="KAF2589146.1"/>
    </source>
</evidence>
<dbReference type="EMBL" id="QGKY02000190">
    <property type="protein sequence ID" value="KAF2589146.1"/>
    <property type="molecule type" value="Genomic_DNA"/>
</dbReference>
<protein>
    <submittedName>
        <fullName evidence="1">Uncharacterized protein</fullName>
    </submittedName>
</protein>
<dbReference type="AlphaFoldDB" id="A0A8S9K710"/>